<accession>A0A1X7LWE8</accession>
<organism evidence="1 2">
    <name type="scientific">Paenibacillus aquistagni</name>
    <dbReference type="NCBI Taxonomy" id="1852522"/>
    <lineage>
        <taxon>Bacteria</taxon>
        <taxon>Bacillati</taxon>
        <taxon>Bacillota</taxon>
        <taxon>Bacilli</taxon>
        <taxon>Bacillales</taxon>
        <taxon>Paenibacillaceae</taxon>
        <taxon>Paenibacillus</taxon>
    </lineage>
</organism>
<name>A0A1X7LWE8_9BACL</name>
<evidence type="ECO:0000313" key="1">
    <source>
        <dbReference type="EMBL" id="SMG57439.1"/>
    </source>
</evidence>
<dbReference type="EMBL" id="FXAZ01000008">
    <property type="protein sequence ID" value="SMG57439.1"/>
    <property type="molecule type" value="Genomic_DNA"/>
</dbReference>
<protein>
    <submittedName>
        <fullName evidence="1">Uncharacterized protein</fullName>
    </submittedName>
</protein>
<keyword evidence="2" id="KW-1185">Reference proteome</keyword>
<sequence length="76" mass="8897">MREGALTFTRGTRGHPSDYTDMRVLQKILFLNMIELHITLQILQKKDLSFHWSGSEVLRLCIGTFPCHARTYVKLY</sequence>
<dbReference type="STRING" id="1852522.SAMN06295960_4389"/>
<proteinExistence type="predicted"/>
<dbReference type="AlphaFoldDB" id="A0A1X7LWE8"/>
<dbReference type="Proteomes" id="UP000193834">
    <property type="component" value="Unassembled WGS sequence"/>
</dbReference>
<reference evidence="1 2" key="1">
    <citation type="submission" date="2017-04" db="EMBL/GenBank/DDBJ databases">
        <authorList>
            <person name="Afonso C.L."/>
            <person name="Miller P.J."/>
            <person name="Scott M.A."/>
            <person name="Spackman E."/>
            <person name="Goraichik I."/>
            <person name="Dimitrov K.M."/>
            <person name="Suarez D.L."/>
            <person name="Swayne D.E."/>
        </authorList>
    </citation>
    <scope>NUCLEOTIDE SEQUENCE [LARGE SCALE GENOMIC DNA]</scope>
    <source>
        <strain evidence="1 2">11</strain>
    </source>
</reference>
<evidence type="ECO:0000313" key="2">
    <source>
        <dbReference type="Proteomes" id="UP000193834"/>
    </source>
</evidence>
<gene>
    <name evidence="1" type="ORF">SAMN06295960_4389</name>
</gene>